<sequence length="165" mass="18194">MLFLKTLLLLLPVACLAEVTTEFPPTRVEEPAADCSNSGTCASHPSFSKQLEEYRVVGWNFLSRGSAEQKWRGSIARDYIYTNCKVGVEFLSMQVNDTSKPNLVNLGKNTDSSNVSISGTQTFPVLKRQKVTTTAKNLCHPSQGHEAQLYSGERHIGSKGSIERL</sequence>
<organism evidence="2">
    <name type="scientific">Pyricularia oryzae (strain Y34)</name>
    <name type="common">Rice blast fungus</name>
    <name type="synonym">Magnaporthe oryzae</name>
    <dbReference type="NCBI Taxonomy" id="1143189"/>
    <lineage>
        <taxon>Eukaryota</taxon>
        <taxon>Fungi</taxon>
        <taxon>Dikarya</taxon>
        <taxon>Ascomycota</taxon>
        <taxon>Pezizomycotina</taxon>
        <taxon>Sordariomycetes</taxon>
        <taxon>Sordariomycetidae</taxon>
        <taxon>Magnaporthales</taxon>
        <taxon>Pyriculariaceae</taxon>
        <taxon>Pyricularia</taxon>
    </lineage>
</organism>
<name>A0AA97NP77_PYRO3</name>
<feature type="signal peptide" evidence="1">
    <location>
        <begin position="1"/>
        <end position="17"/>
    </location>
</feature>
<gene>
    <name evidence="2" type="ORF">OOU_Y34scaffold00867g3</name>
</gene>
<reference evidence="2" key="1">
    <citation type="journal article" date="2012" name="PLoS Genet.">
        <title>Comparative analysis of the genomes of two field isolates of the rice blast fungus Magnaporthe oryzae.</title>
        <authorList>
            <person name="Xue M."/>
            <person name="Yang J."/>
            <person name="Li Z."/>
            <person name="Hu S."/>
            <person name="Yao N."/>
            <person name="Dean R.A."/>
            <person name="Zhao W."/>
            <person name="Shen M."/>
            <person name="Zhang H."/>
            <person name="Li C."/>
            <person name="Liu L."/>
            <person name="Cao L."/>
            <person name="Xu X."/>
            <person name="Xing Y."/>
            <person name="Hsiang T."/>
            <person name="Zhang Z."/>
            <person name="Xu J.R."/>
            <person name="Peng Y.L."/>
        </authorList>
    </citation>
    <scope>NUCLEOTIDE SEQUENCE</scope>
    <source>
        <strain evidence="2">Y34</strain>
    </source>
</reference>
<dbReference type="EMBL" id="JH793886">
    <property type="protein sequence ID" value="ELQ33838.1"/>
    <property type="molecule type" value="Genomic_DNA"/>
</dbReference>
<evidence type="ECO:0000256" key="1">
    <source>
        <dbReference type="SAM" id="SignalP"/>
    </source>
</evidence>
<evidence type="ECO:0000313" key="2">
    <source>
        <dbReference type="EMBL" id="ELQ33838.1"/>
    </source>
</evidence>
<dbReference type="AlphaFoldDB" id="A0AA97NP77"/>
<accession>A0AA97NP77</accession>
<keyword evidence="1" id="KW-0732">Signal</keyword>
<proteinExistence type="predicted"/>
<dbReference type="Proteomes" id="UP000011086">
    <property type="component" value="Unassembled WGS sequence"/>
</dbReference>
<feature type="chain" id="PRO_5041723494" evidence="1">
    <location>
        <begin position="18"/>
        <end position="165"/>
    </location>
</feature>
<protein>
    <submittedName>
        <fullName evidence="2">Uncharacterized protein</fullName>
    </submittedName>
</protein>